<gene>
    <name evidence="1" type="ORF">GALL_161080</name>
</gene>
<protein>
    <submittedName>
        <fullName evidence="1">Uncharacterized protein</fullName>
    </submittedName>
</protein>
<comment type="caution">
    <text evidence="1">The sequence shown here is derived from an EMBL/GenBank/DDBJ whole genome shotgun (WGS) entry which is preliminary data.</text>
</comment>
<sequence length="144" mass="16125">MATATDNVLIPLSGFTLPRDFAWRIRLVAAVDEQLRRLRSTGHFEPPRFFGYFFQGEHPIGVTGNWVVTLDAIPLLLAVPSAIDRITKCQYSICSESAQTVPEYLLVHDTHDGACWLWRFHHGIRFVEAGEPFLTGGSEPLLGC</sequence>
<reference evidence="1" key="1">
    <citation type="submission" date="2016-10" db="EMBL/GenBank/DDBJ databases">
        <title>Sequence of Gallionella enrichment culture.</title>
        <authorList>
            <person name="Poehlein A."/>
            <person name="Muehling M."/>
            <person name="Daniel R."/>
        </authorList>
    </citation>
    <scope>NUCLEOTIDE SEQUENCE</scope>
</reference>
<proteinExistence type="predicted"/>
<dbReference type="AlphaFoldDB" id="A0A1J5S0S3"/>
<accession>A0A1J5S0S3</accession>
<name>A0A1J5S0S3_9ZZZZ</name>
<organism evidence="1">
    <name type="scientific">mine drainage metagenome</name>
    <dbReference type="NCBI Taxonomy" id="410659"/>
    <lineage>
        <taxon>unclassified sequences</taxon>
        <taxon>metagenomes</taxon>
        <taxon>ecological metagenomes</taxon>
    </lineage>
</organism>
<dbReference type="EMBL" id="MLJW01000080">
    <property type="protein sequence ID" value="OIR01807.1"/>
    <property type="molecule type" value="Genomic_DNA"/>
</dbReference>
<evidence type="ECO:0000313" key="1">
    <source>
        <dbReference type="EMBL" id="OIR01807.1"/>
    </source>
</evidence>